<evidence type="ECO:0000256" key="2">
    <source>
        <dbReference type="SAM" id="SignalP"/>
    </source>
</evidence>
<evidence type="ECO:0000313" key="4">
    <source>
        <dbReference type="Proteomes" id="UP001500064"/>
    </source>
</evidence>
<feature type="compositionally biased region" description="Pro residues" evidence="1">
    <location>
        <begin position="27"/>
        <end position="40"/>
    </location>
</feature>
<organism evidence="3 4">
    <name type="scientific">Nonomuraea maheshkhaliensis</name>
    <dbReference type="NCBI Taxonomy" id="419590"/>
    <lineage>
        <taxon>Bacteria</taxon>
        <taxon>Bacillati</taxon>
        <taxon>Actinomycetota</taxon>
        <taxon>Actinomycetes</taxon>
        <taxon>Streptosporangiales</taxon>
        <taxon>Streptosporangiaceae</taxon>
        <taxon>Nonomuraea</taxon>
    </lineage>
</organism>
<comment type="caution">
    <text evidence="3">The sequence shown here is derived from an EMBL/GenBank/DDBJ whole genome shotgun (WGS) entry which is preliminary data.</text>
</comment>
<dbReference type="PROSITE" id="PS51257">
    <property type="entry name" value="PROKAR_LIPOPROTEIN"/>
    <property type="match status" value="1"/>
</dbReference>
<reference evidence="3 4" key="1">
    <citation type="journal article" date="2019" name="Int. J. Syst. Evol. Microbiol.">
        <title>The Global Catalogue of Microorganisms (GCM) 10K type strain sequencing project: providing services to taxonomists for standard genome sequencing and annotation.</title>
        <authorList>
            <consortium name="The Broad Institute Genomics Platform"/>
            <consortium name="The Broad Institute Genome Sequencing Center for Infectious Disease"/>
            <person name="Wu L."/>
            <person name="Ma J."/>
        </authorList>
    </citation>
    <scope>NUCLEOTIDE SEQUENCE [LARGE SCALE GENOMIC DNA]</scope>
    <source>
        <strain evidence="3 4">JCM 13929</strain>
    </source>
</reference>
<sequence>MRRVKRIMPLLALTVLAAGCGSAQGPSPLPSPSPAGPPPGVSVSLAQWRSDEPVHALQVAVRNTSETPVYFADVQLVTESFKTLPPRRADAVIGKTERTDLPIPYGAANCSTGDLPELRPATVVAHVATGSQQPHRVVFDVPHPDPLLTRLLRDECSEFLIKQAVSIEFGPDWKESGKVMRGSLVVTRRGPGEVALNDMGGTTHYIATPRNRPMGVLKAGEQRLEAPVELTPGRCDPHAFAEAKKAFQFPVRAAVDGGPERVVIVTPSKPQQEGLIIYAMAACGLGS</sequence>
<name>A0ABN2FPA5_9ACTN</name>
<accession>A0ABN2FPA5</accession>
<dbReference type="EMBL" id="BAAAMU010000051">
    <property type="protein sequence ID" value="GAA1654966.1"/>
    <property type="molecule type" value="Genomic_DNA"/>
</dbReference>
<feature type="chain" id="PRO_5045154703" description="DUF4232 domain-containing protein" evidence="2">
    <location>
        <begin position="24"/>
        <end position="287"/>
    </location>
</feature>
<feature type="region of interest" description="Disordered" evidence="1">
    <location>
        <begin position="22"/>
        <end position="41"/>
    </location>
</feature>
<keyword evidence="2" id="KW-0732">Signal</keyword>
<protein>
    <recommendedName>
        <fullName evidence="5">DUF4232 domain-containing protein</fullName>
    </recommendedName>
</protein>
<evidence type="ECO:0000256" key="1">
    <source>
        <dbReference type="SAM" id="MobiDB-lite"/>
    </source>
</evidence>
<evidence type="ECO:0000313" key="3">
    <source>
        <dbReference type="EMBL" id="GAA1654966.1"/>
    </source>
</evidence>
<keyword evidence="4" id="KW-1185">Reference proteome</keyword>
<feature type="signal peptide" evidence="2">
    <location>
        <begin position="1"/>
        <end position="23"/>
    </location>
</feature>
<gene>
    <name evidence="3" type="ORF">GCM10009733_060550</name>
</gene>
<dbReference type="Proteomes" id="UP001500064">
    <property type="component" value="Unassembled WGS sequence"/>
</dbReference>
<evidence type="ECO:0008006" key="5">
    <source>
        <dbReference type="Google" id="ProtNLM"/>
    </source>
</evidence>
<proteinExistence type="predicted"/>